<dbReference type="PROSITE" id="PS50821">
    <property type="entry name" value="PAZ"/>
    <property type="match status" value="1"/>
</dbReference>
<feature type="domain" description="Helicase C-terminal" evidence="26">
    <location>
        <begin position="395"/>
        <end position="561"/>
    </location>
</feature>
<evidence type="ECO:0000256" key="21">
    <source>
        <dbReference type="PROSITE-ProRule" id="PRU00657"/>
    </source>
</evidence>
<dbReference type="Pfam" id="PF20931">
    <property type="entry name" value="Dicer_platform"/>
    <property type="match status" value="1"/>
</dbReference>
<dbReference type="GO" id="GO:0031054">
    <property type="term" value="P:pre-miRNA processing"/>
    <property type="evidence" value="ECO:0000318"/>
    <property type="project" value="GO_Central"/>
</dbReference>
<comment type="catalytic activity">
    <reaction evidence="1">
        <text>Endonucleolytic cleavage to 5'-phosphomonoester.</text>
        <dbReference type="EC" id="3.1.26.3"/>
    </reaction>
</comment>
<dbReference type="STRING" id="7070.D6W8B0"/>
<comment type="subcellular location">
    <subcellularLocation>
        <location evidence="4">Cytoplasm</location>
    </subcellularLocation>
</comment>
<proteinExistence type="inferred from homology"/>
<evidence type="ECO:0000256" key="19">
    <source>
        <dbReference type="ARBA" id="ARBA00023211"/>
    </source>
</evidence>
<keyword evidence="6" id="KW-0963">Cytoplasm</keyword>
<dbReference type="GO" id="GO:0005634">
    <property type="term" value="C:nucleus"/>
    <property type="evidence" value="ECO:0000318"/>
    <property type="project" value="GO_Central"/>
</dbReference>
<dbReference type="CDD" id="cd10843">
    <property type="entry name" value="DSRM_DICER"/>
    <property type="match status" value="1"/>
</dbReference>
<evidence type="ECO:0000256" key="8">
    <source>
        <dbReference type="ARBA" id="ARBA00022722"/>
    </source>
</evidence>
<keyword evidence="10" id="KW-0677">Repeat</keyword>
<dbReference type="Pfam" id="PF02170">
    <property type="entry name" value="PAZ"/>
    <property type="match status" value="1"/>
</dbReference>
<evidence type="ECO:0000256" key="7">
    <source>
        <dbReference type="ARBA" id="ARBA00022553"/>
    </source>
</evidence>
<dbReference type="GO" id="GO:0006309">
    <property type="term" value="P:apoptotic DNA fragmentation"/>
    <property type="evidence" value="ECO:0000318"/>
    <property type="project" value="GO_Central"/>
</dbReference>
<dbReference type="InterPro" id="IPR036389">
    <property type="entry name" value="RNase_III_sf"/>
</dbReference>
<reference evidence="28 29" key="2">
    <citation type="journal article" date="2010" name="Nucleic Acids Res.">
        <title>BeetleBase in 2010: revisions to provide comprehensive genomic information for Tribolium castaneum.</title>
        <authorList>
            <person name="Kim H.S."/>
            <person name="Murphy T."/>
            <person name="Xia J."/>
            <person name="Caragea D."/>
            <person name="Park Y."/>
            <person name="Beeman R.W."/>
            <person name="Lorenzen M.D."/>
            <person name="Butcher S."/>
            <person name="Manak J.R."/>
            <person name="Brown S.J."/>
        </authorList>
    </citation>
    <scope>NUCLEOTIDE SEQUENCE [LARGE SCALE GENOMIC DNA]</scope>
    <source>
        <strain evidence="28 29">Georgia GA2</strain>
    </source>
</reference>
<organism evidence="28 29">
    <name type="scientific">Tribolium castaneum</name>
    <name type="common">Red flour beetle</name>
    <dbReference type="NCBI Taxonomy" id="7070"/>
    <lineage>
        <taxon>Eukaryota</taxon>
        <taxon>Metazoa</taxon>
        <taxon>Ecdysozoa</taxon>
        <taxon>Arthropoda</taxon>
        <taxon>Hexapoda</taxon>
        <taxon>Insecta</taxon>
        <taxon>Pterygota</taxon>
        <taxon>Neoptera</taxon>
        <taxon>Endopterygota</taxon>
        <taxon>Coleoptera</taxon>
        <taxon>Polyphaga</taxon>
        <taxon>Cucujiformia</taxon>
        <taxon>Tenebrionidae</taxon>
        <taxon>Tenebrionidae incertae sedis</taxon>
        <taxon>Tribolium</taxon>
    </lineage>
</organism>
<dbReference type="GO" id="GO:0004530">
    <property type="term" value="F:deoxyribonuclease I activity"/>
    <property type="evidence" value="ECO:0000318"/>
    <property type="project" value="GO_Central"/>
</dbReference>
<feature type="domain" description="RNase III" evidence="24">
    <location>
        <begin position="1574"/>
        <end position="1729"/>
    </location>
</feature>
<protein>
    <recommendedName>
        <fullName evidence="5">ribonuclease III</fullName>
        <ecNumber evidence="5">3.1.26.3</ecNumber>
    </recommendedName>
</protein>
<feature type="region of interest" description="Disordered" evidence="22">
    <location>
        <begin position="367"/>
        <end position="391"/>
    </location>
</feature>
<keyword evidence="15" id="KW-0067">ATP-binding</keyword>
<feature type="compositionally biased region" description="Basic residues" evidence="22">
    <location>
        <begin position="381"/>
        <end position="390"/>
    </location>
</feature>
<feature type="domain" description="PAZ" evidence="25">
    <location>
        <begin position="853"/>
        <end position="999"/>
    </location>
</feature>
<evidence type="ECO:0000256" key="1">
    <source>
        <dbReference type="ARBA" id="ARBA00000109"/>
    </source>
</evidence>
<dbReference type="Proteomes" id="UP000007266">
    <property type="component" value="Linkage group 1"/>
</dbReference>
<evidence type="ECO:0000256" key="2">
    <source>
        <dbReference type="ARBA" id="ARBA00001936"/>
    </source>
</evidence>
<dbReference type="SMART" id="SM00535">
    <property type="entry name" value="RIBOc"/>
    <property type="match status" value="2"/>
</dbReference>
<keyword evidence="12" id="KW-0255">Endonuclease</keyword>
<dbReference type="EMBL" id="KQ971307">
    <property type="protein sequence ID" value="EFA11550.2"/>
    <property type="molecule type" value="Genomic_DNA"/>
</dbReference>
<dbReference type="InParanoid" id="D6W8B0"/>
<dbReference type="EC" id="3.1.26.3" evidence="5"/>
<dbReference type="InterPro" id="IPR003100">
    <property type="entry name" value="PAZ_dom"/>
</dbReference>
<evidence type="ECO:0000256" key="17">
    <source>
        <dbReference type="ARBA" id="ARBA00022884"/>
    </source>
</evidence>
<dbReference type="PANTHER" id="PTHR14950:SF37">
    <property type="entry name" value="ENDORIBONUCLEASE DICER"/>
    <property type="match status" value="1"/>
</dbReference>
<dbReference type="PROSITE" id="PS51327">
    <property type="entry name" value="DICER_DSRBF"/>
    <property type="match status" value="1"/>
</dbReference>
<evidence type="ECO:0000256" key="4">
    <source>
        <dbReference type="ARBA" id="ARBA00004496"/>
    </source>
</evidence>
<evidence type="ECO:0000256" key="3">
    <source>
        <dbReference type="ARBA" id="ARBA00001946"/>
    </source>
</evidence>
<dbReference type="GO" id="GO:0016441">
    <property type="term" value="P:post-transcriptional gene silencing"/>
    <property type="evidence" value="ECO:0007669"/>
    <property type="project" value="UniProtKB-ARBA"/>
</dbReference>
<evidence type="ECO:0000256" key="18">
    <source>
        <dbReference type="ARBA" id="ARBA00023158"/>
    </source>
</evidence>
<dbReference type="HOGENOM" id="CLU_000907_4_4_1"/>
<evidence type="ECO:0000313" key="28">
    <source>
        <dbReference type="EMBL" id="EFA11550.2"/>
    </source>
</evidence>
<dbReference type="Pfam" id="PF20930">
    <property type="entry name" value="Dicer_PBD"/>
    <property type="match status" value="1"/>
</dbReference>
<dbReference type="InterPro" id="IPR027417">
    <property type="entry name" value="P-loop_NTPase"/>
</dbReference>
<evidence type="ECO:0000259" key="24">
    <source>
        <dbReference type="PROSITE" id="PS50142"/>
    </source>
</evidence>
<dbReference type="Gene3D" id="1.10.1520.10">
    <property type="entry name" value="Ribonuclease III domain"/>
    <property type="match status" value="2"/>
</dbReference>
<dbReference type="SMR" id="D6W8B0"/>
<dbReference type="InterPro" id="IPR001650">
    <property type="entry name" value="Helicase_C-like"/>
</dbReference>
<dbReference type="GO" id="GO:0004525">
    <property type="term" value="F:ribonuclease III activity"/>
    <property type="evidence" value="ECO:0000318"/>
    <property type="project" value="GO_Central"/>
</dbReference>
<dbReference type="Gene3D" id="3.40.50.300">
    <property type="entry name" value="P-loop containing nucleotide triphosphate hydrolases"/>
    <property type="match status" value="2"/>
</dbReference>
<dbReference type="eggNOG" id="KOG0701">
    <property type="taxonomic scope" value="Eukaryota"/>
</dbReference>
<dbReference type="CDD" id="cd00593">
    <property type="entry name" value="RIBOc"/>
    <property type="match status" value="2"/>
</dbReference>
<dbReference type="SUPFAM" id="SSF69065">
    <property type="entry name" value="RNase III domain-like"/>
    <property type="match status" value="2"/>
</dbReference>
<feature type="domain" description="DRBM" evidence="23">
    <location>
        <begin position="1742"/>
        <end position="1820"/>
    </location>
</feature>
<dbReference type="InterPro" id="IPR005034">
    <property type="entry name" value="Dicer_dimerisation"/>
</dbReference>
<dbReference type="GO" id="GO:0005737">
    <property type="term" value="C:cytoplasm"/>
    <property type="evidence" value="ECO:0000318"/>
    <property type="project" value="GO_Central"/>
</dbReference>
<comment type="cofactor">
    <cofactor evidence="2">
        <name>Mn(2+)</name>
        <dbReference type="ChEBI" id="CHEBI:29035"/>
    </cofactor>
</comment>
<gene>
    <name evidence="28" type="primary">AUGUSTUS-3.0.2_01750</name>
    <name evidence="28" type="ORF">TcasGA2_TC001750</name>
</gene>
<dbReference type="PROSITE" id="PS51194">
    <property type="entry name" value="HELICASE_CTER"/>
    <property type="match status" value="1"/>
</dbReference>
<reference evidence="28 29" key="1">
    <citation type="journal article" date="2008" name="Nature">
        <title>The genome of the model beetle and pest Tribolium castaneum.</title>
        <authorList>
            <consortium name="Tribolium Genome Sequencing Consortium"/>
            <person name="Richards S."/>
            <person name="Gibbs R.A."/>
            <person name="Weinstock G.M."/>
            <person name="Brown S.J."/>
            <person name="Denell R."/>
            <person name="Beeman R.W."/>
            <person name="Gibbs R."/>
            <person name="Beeman R.W."/>
            <person name="Brown S.J."/>
            <person name="Bucher G."/>
            <person name="Friedrich M."/>
            <person name="Grimmelikhuijzen C.J."/>
            <person name="Klingler M."/>
            <person name="Lorenzen M."/>
            <person name="Richards S."/>
            <person name="Roth S."/>
            <person name="Schroder R."/>
            <person name="Tautz D."/>
            <person name="Zdobnov E.M."/>
            <person name="Muzny D."/>
            <person name="Gibbs R.A."/>
            <person name="Weinstock G.M."/>
            <person name="Attaway T."/>
            <person name="Bell S."/>
            <person name="Buhay C.J."/>
            <person name="Chandrabose M.N."/>
            <person name="Chavez D."/>
            <person name="Clerk-Blankenburg K.P."/>
            <person name="Cree A."/>
            <person name="Dao M."/>
            <person name="Davis C."/>
            <person name="Chacko J."/>
            <person name="Dinh H."/>
            <person name="Dugan-Rocha S."/>
            <person name="Fowler G."/>
            <person name="Garner T.T."/>
            <person name="Garnes J."/>
            <person name="Gnirke A."/>
            <person name="Hawes A."/>
            <person name="Hernandez J."/>
            <person name="Hines S."/>
            <person name="Holder M."/>
            <person name="Hume J."/>
            <person name="Jhangiani S.N."/>
            <person name="Joshi V."/>
            <person name="Khan Z.M."/>
            <person name="Jackson L."/>
            <person name="Kovar C."/>
            <person name="Kowis A."/>
            <person name="Lee S."/>
            <person name="Lewis L.R."/>
            <person name="Margolis J."/>
            <person name="Morgan M."/>
            <person name="Nazareth L.V."/>
            <person name="Nguyen N."/>
            <person name="Okwuonu G."/>
            <person name="Parker D."/>
            <person name="Richards S."/>
            <person name="Ruiz S.J."/>
            <person name="Santibanez J."/>
            <person name="Savard J."/>
            <person name="Scherer S.E."/>
            <person name="Schneider B."/>
            <person name="Sodergren E."/>
            <person name="Tautz D."/>
            <person name="Vattahil S."/>
            <person name="Villasana D."/>
            <person name="White C.S."/>
            <person name="Wright R."/>
            <person name="Park Y."/>
            <person name="Beeman R.W."/>
            <person name="Lord J."/>
            <person name="Oppert B."/>
            <person name="Lorenzen M."/>
            <person name="Brown S."/>
            <person name="Wang L."/>
            <person name="Savard J."/>
            <person name="Tautz D."/>
            <person name="Richards S."/>
            <person name="Weinstock G."/>
            <person name="Gibbs R.A."/>
            <person name="Liu Y."/>
            <person name="Worley K."/>
            <person name="Weinstock G."/>
            <person name="Elsik C.G."/>
            <person name="Reese J.T."/>
            <person name="Elhaik E."/>
            <person name="Landan G."/>
            <person name="Graur D."/>
            <person name="Arensburger P."/>
            <person name="Atkinson P."/>
            <person name="Beeman R.W."/>
            <person name="Beidler J."/>
            <person name="Brown S.J."/>
            <person name="Demuth J.P."/>
            <person name="Drury D.W."/>
            <person name="Du Y.Z."/>
            <person name="Fujiwara H."/>
            <person name="Lorenzen M."/>
            <person name="Maselli V."/>
            <person name="Osanai M."/>
            <person name="Park Y."/>
            <person name="Robertson H.M."/>
            <person name="Tu Z."/>
            <person name="Wang J.J."/>
            <person name="Wang S."/>
            <person name="Richards S."/>
            <person name="Song H."/>
            <person name="Zhang L."/>
            <person name="Sodergren E."/>
            <person name="Werner D."/>
            <person name="Stanke M."/>
            <person name="Morgenstern B."/>
            <person name="Solovyev V."/>
            <person name="Kosarev P."/>
            <person name="Brown G."/>
            <person name="Chen H.C."/>
            <person name="Ermolaeva O."/>
            <person name="Hlavina W."/>
            <person name="Kapustin Y."/>
            <person name="Kiryutin B."/>
            <person name="Kitts P."/>
            <person name="Maglott D."/>
            <person name="Pruitt K."/>
            <person name="Sapojnikov V."/>
            <person name="Souvorov A."/>
            <person name="Mackey A.J."/>
            <person name="Waterhouse R.M."/>
            <person name="Wyder S."/>
            <person name="Zdobnov E.M."/>
            <person name="Zdobnov E.M."/>
            <person name="Wyder S."/>
            <person name="Kriventseva E.V."/>
            <person name="Kadowaki T."/>
            <person name="Bork P."/>
            <person name="Aranda M."/>
            <person name="Bao R."/>
            <person name="Beermann A."/>
            <person name="Berns N."/>
            <person name="Bolognesi R."/>
            <person name="Bonneton F."/>
            <person name="Bopp D."/>
            <person name="Brown S.J."/>
            <person name="Bucher G."/>
            <person name="Butts T."/>
            <person name="Chaumot A."/>
            <person name="Denell R.E."/>
            <person name="Ferrier D.E."/>
            <person name="Friedrich M."/>
            <person name="Gordon C.M."/>
            <person name="Jindra M."/>
            <person name="Klingler M."/>
            <person name="Lan Q."/>
            <person name="Lattorff H.M."/>
            <person name="Laudet V."/>
            <person name="von Levetsow C."/>
            <person name="Liu Z."/>
            <person name="Lutz R."/>
            <person name="Lynch J.A."/>
            <person name="da Fonseca R.N."/>
            <person name="Posnien N."/>
            <person name="Reuter R."/>
            <person name="Roth S."/>
            <person name="Savard J."/>
            <person name="Schinko J.B."/>
            <person name="Schmitt C."/>
            <person name="Schoppmeier M."/>
            <person name="Schroder R."/>
            <person name="Shippy T.D."/>
            <person name="Simonnet F."/>
            <person name="Marques-Souza H."/>
            <person name="Tautz D."/>
            <person name="Tomoyasu Y."/>
            <person name="Trauner J."/>
            <person name="Van der Zee M."/>
            <person name="Vervoort M."/>
            <person name="Wittkopp N."/>
            <person name="Wimmer E.A."/>
            <person name="Yang X."/>
            <person name="Jones A.K."/>
            <person name="Sattelle D.B."/>
            <person name="Ebert P.R."/>
            <person name="Nelson D."/>
            <person name="Scott J.G."/>
            <person name="Beeman R.W."/>
            <person name="Muthukrishnan S."/>
            <person name="Kramer K.J."/>
            <person name="Arakane Y."/>
            <person name="Beeman R.W."/>
            <person name="Zhu Q."/>
            <person name="Hogenkamp D."/>
            <person name="Dixit R."/>
            <person name="Oppert B."/>
            <person name="Jiang H."/>
            <person name="Zou Z."/>
            <person name="Marshall J."/>
            <person name="Elpidina E."/>
            <person name="Vinokurov K."/>
            <person name="Oppert C."/>
            <person name="Zou Z."/>
            <person name="Evans J."/>
            <person name="Lu Z."/>
            <person name="Zhao P."/>
            <person name="Sumathipala N."/>
            <person name="Altincicek B."/>
            <person name="Vilcinskas A."/>
            <person name="Williams M."/>
            <person name="Hultmark D."/>
            <person name="Hetru C."/>
            <person name="Jiang H."/>
            <person name="Grimmelikhuijzen C.J."/>
            <person name="Hauser F."/>
            <person name="Cazzamali G."/>
            <person name="Williamson M."/>
            <person name="Park Y."/>
            <person name="Li B."/>
            <person name="Tanaka Y."/>
            <person name="Predel R."/>
            <person name="Neupert S."/>
            <person name="Schachtner J."/>
            <person name="Verleyen P."/>
            <person name="Raible F."/>
            <person name="Bork P."/>
            <person name="Friedrich M."/>
            <person name="Walden K.K."/>
            <person name="Robertson H.M."/>
            <person name="Angeli S."/>
            <person name="Foret S."/>
            <person name="Bucher G."/>
            <person name="Schuetz S."/>
            <person name="Maleszka R."/>
            <person name="Wimmer E.A."/>
            <person name="Beeman R.W."/>
            <person name="Lorenzen M."/>
            <person name="Tomoyasu Y."/>
            <person name="Miller S.C."/>
            <person name="Grossmann D."/>
            <person name="Bucher G."/>
        </authorList>
    </citation>
    <scope>NUCLEOTIDE SEQUENCE [LARGE SCALE GENOMIC DNA]</scope>
    <source>
        <strain evidence="28 29">Georgia GA2</strain>
    </source>
</reference>
<comment type="cofactor">
    <cofactor evidence="3">
        <name>Mg(2+)</name>
        <dbReference type="ChEBI" id="CHEBI:18420"/>
    </cofactor>
</comment>
<dbReference type="InterPro" id="IPR036085">
    <property type="entry name" value="PAZ_dom_sf"/>
</dbReference>
<feature type="region of interest" description="Disordered" evidence="22">
    <location>
        <begin position="684"/>
        <end position="704"/>
    </location>
</feature>
<dbReference type="SUPFAM" id="SSF54768">
    <property type="entry name" value="dsRNA-binding domain-like"/>
    <property type="match status" value="1"/>
</dbReference>
<keyword evidence="9" id="KW-0479">Metal-binding</keyword>
<dbReference type="GO" id="GO:0005524">
    <property type="term" value="F:ATP binding"/>
    <property type="evidence" value="ECO:0007669"/>
    <property type="project" value="UniProtKB-KW"/>
</dbReference>
<keyword evidence="16" id="KW-0460">Magnesium</keyword>
<name>D6W8B0_TRICA</name>
<evidence type="ECO:0000256" key="14">
    <source>
        <dbReference type="ARBA" id="ARBA00022806"/>
    </source>
</evidence>
<accession>D6W8B0</accession>
<evidence type="ECO:0000256" key="10">
    <source>
        <dbReference type="ARBA" id="ARBA00022737"/>
    </source>
</evidence>
<dbReference type="InterPro" id="IPR038248">
    <property type="entry name" value="Dicer_dimer_sf"/>
</dbReference>
<dbReference type="InterPro" id="IPR048513">
    <property type="entry name" value="Dicer_PBD"/>
</dbReference>
<dbReference type="FunFam" id="2.170.260.10:FF:000002">
    <property type="entry name" value="Putative Endoribonuclease Dicer"/>
    <property type="match status" value="1"/>
</dbReference>
<keyword evidence="17 21" id="KW-0694">RNA-binding</keyword>
<evidence type="ECO:0000256" key="16">
    <source>
        <dbReference type="ARBA" id="ARBA00022842"/>
    </source>
</evidence>
<evidence type="ECO:0000256" key="5">
    <source>
        <dbReference type="ARBA" id="ARBA00012177"/>
    </source>
</evidence>
<dbReference type="SMART" id="SM00949">
    <property type="entry name" value="PAZ"/>
    <property type="match status" value="1"/>
</dbReference>
<keyword evidence="7" id="KW-0597">Phosphoprotein</keyword>
<dbReference type="FunCoup" id="D6W8B0">
    <property type="interactions" value="688"/>
</dbReference>
<dbReference type="CDD" id="cd15903">
    <property type="entry name" value="Dicer_PBD"/>
    <property type="match status" value="1"/>
</dbReference>
<evidence type="ECO:0000259" key="25">
    <source>
        <dbReference type="PROSITE" id="PS50821"/>
    </source>
</evidence>
<evidence type="ECO:0000256" key="22">
    <source>
        <dbReference type="SAM" id="MobiDB-lite"/>
    </source>
</evidence>
<dbReference type="GO" id="GO:0004386">
    <property type="term" value="F:helicase activity"/>
    <property type="evidence" value="ECO:0007669"/>
    <property type="project" value="UniProtKB-KW"/>
</dbReference>
<dbReference type="Gene3D" id="2.170.260.10">
    <property type="entry name" value="paz domain"/>
    <property type="match status" value="1"/>
</dbReference>
<dbReference type="InterPro" id="IPR044441">
    <property type="entry name" value="DICER_DSRM"/>
</dbReference>
<feature type="compositionally biased region" description="Basic and acidic residues" evidence="22">
    <location>
        <begin position="367"/>
        <end position="380"/>
    </location>
</feature>
<dbReference type="GO" id="GO:0046872">
    <property type="term" value="F:metal ion binding"/>
    <property type="evidence" value="ECO:0007669"/>
    <property type="project" value="UniProtKB-KW"/>
</dbReference>
<dbReference type="Pfam" id="PF20932">
    <property type="entry name" value="Dicer_dsRBD"/>
    <property type="match status" value="1"/>
</dbReference>
<dbReference type="GO" id="GO:0070578">
    <property type="term" value="C:RISC-loading complex"/>
    <property type="evidence" value="ECO:0000318"/>
    <property type="project" value="GO_Central"/>
</dbReference>
<keyword evidence="18" id="KW-0943">RNA-mediated gene silencing</keyword>
<evidence type="ECO:0000259" key="27">
    <source>
        <dbReference type="PROSITE" id="PS51327"/>
    </source>
</evidence>
<sequence length="1830" mass="208921">MACYLNENVYTHTFTPREYQVELLDSAKKRNTIVCSSASSAKAFITIKLLQEFSHKMRVPHGKQALFVLDGPNVPIMTSHVKLLTDLTVTSIDKEENPPSLKASNVIVTTAEVCVLLCKKNFVHLDSYALIVIDCLYGGQQSLVREIMARYQAIQAPRPRILGLTAGLLGSEMQPDRLEAELQRLEKLLSSSVDTSSEILTLIRLSCRPRERIVECFKPIPSPLQDKIKATITSCQDFLKDHRYDPSEIYDDDLLEEFKQVPDPKEQPLSFFDDFLEILDDLGPWSADRAAYGMLIKIEKLKVKVPYERHYLLLCVASSVLVSIRALCELEFQDYTDKEKVFRFSTPKVLRFLQVLKQFKPTGDKPETCDKLPDLKDPKKGKGKNYKGPRRPYISRAQSDEMLCALVFVKNRYKAEALFALLCVMSKSDEEYWWVSVSFSVNKIADPVREPREAESEHKRQEEVLRKYRSHECNIMIATSALEQGCDLPKCNLVIRFDLPQSFHSYIHSKARARANEAHFLLLANENEVSDFVENLAEYNEVENTLLKRCYSLEPDKNEELVADASSLQCRPYQPSAEPGANSVSLSNAIALVNRYCAKLPSDTFTRLTPIWHEEKVENGYICSIRLPINSPVKKTVTSPPMINTLLARRAAAFMICQLLHKAGELDDNLQPIGKENFKVNEEDWNSSALEESDEENLDPRPGTTKRRQYYYKKVADALLDCHPIIGQPTYFYKIVMKLTCPLPEEQNTRGRKIYPPEDSPQGFGILTSKEIPKISAFPIFTRSGEVSVDLQLCSQLIVTENQICKIREFLNYTFTSVLRLQKYLTLFNPDASANSYLIVPTIDGATTTVDWDFIDLIYANLTVLPEIIPEEVRKSYEFDPEKYRDAVVMPWYRNQDQPQYFYVAEICSNLNPASDFPGSDYATFEEYYLRKYSIQIQNKSQHLLDVDHTSARLNFLTPRYVNRKGVALPTSSEATKRAKREKLEQKQILVPELCAIHPFSASLWRKAVCLPCILYRINALLLADQIRRTVALELNLGKIELDSEFKWPPLNFGWSLADVLKKSKDEEKKKQEKIEPVIEEIPCTEIAKIEDFDQDDDEEEMIEIGTWSNDMAQLNSDQEFPVVRYASPTSWMDLQNTYDDSSFSDSDYSGDESESEWGGLRIEFTGDNVAEAVDDENKKDDDFELVDYSNVWKVEDESEITQTLRKQFHDACARNKDHILSSGILVSKSEQFQKCSDCDNTTTKDSQVANSYDFDFGKLFIELDQHKALQIDLAPQDARNEYDISETMTFKFDEQPNLVEHPGPSPNALQIDLAPQDARNEYDISETMTFKFDEQPNLVEHPGPSPNVLLQALTMSNANDGINLERLETIGDSFLKYAITNYLYSKYENVHEGKLSHLRSKQVSNLNLYRLGRRKGLGEYMIATKFDPHDNWLPPCFYVPKELEEALIDAQFPANCWTVADMAATRDMTLDDICSMVRQRGESLSLSNIIPYNLVTQHSIPDKSIADCVEALIGAYLIECGPRGALLFMAWLGIRVLPQLEDGTYGEIELPKSPLSNHLTYPREELDMLLDGYDQFERHIGYKFRDRSYLLQALTHASFSPNTLTDCYQRLEFLGDAVLDYLITRHLYEDTRMHSPGALTDLRSALVNNTIFASLAVRNGFHRYFRNLSPSLNEVVEKFVRLQEDSGHTLVDELYLVVETEEVEDVEVPKALGDVFESVAGAIFLDSGMSLDAVWKVYYNMMKSEIEQFSNKVPKSPIRELLELEPETAKFGKPEKLADGRRVRVTVEVFGKGVFKGIGRNYRIAKCTAAKCALKNLKKRGLIKKIDES</sequence>
<evidence type="ECO:0000256" key="11">
    <source>
        <dbReference type="ARBA" id="ARBA00022741"/>
    </source>
</evidence>
<dbReference type="Pfam" id="PF00636">
    <property type="entry name" value="Ribonuclease_3"/>
    <property type="match status" value="2"/>
</dbReference>
<dbReference type="Pfam" id="PF03368">
    <property type="entry name" value="Dicer_dimer"/>
    <property type="match status" value="1"/>
</dbReference>
<evidence type="ECO:0000256" key="9">
    <source>
        <dbReference type="ARBA" id="ARBA00022723"/>
    </source>
</evidence>
<dbReference type="Gene3D" id="3.30.160.380">
    <property type="entry name" value="Dicer dimerisation domain"/>
    <property type="match status" value="1"/>
</dbReference>
<keyword evidence="29" id="KW-1185">Reference proteome</keyword>
<dbReference type="SUPFAM" id="SSF101690">
    <property type="entry name" value="PAZ domain"/>
    <property type="match status" value="1"/>
</dbReference>
<keyword evidence="19" id="KW-0464">Manganese</keyword>
<evidence type="ECO:0000259" key="23">
    <source>
        <dbReference type="PROSITE" id="PS50137"/>
    </source>
</evidence>
<evidence type="ECO:0000313" key="29">
    <source>
        <dbReference type="Proteomes" id="UP000007266"/>
    </source>
</evidence>
<dbReference type="Pfam" id="PF00271">
    <property type="entry name" value="Helicase_C"/>
    <property type="match status" value="1"/>
</dbReference>
<dbReference type="OMA" id="CGFHKYF"/>
<evidence type="ECO:0000256" key="15">
    <source>
        <dbReference type="ARBA" id="ARBA00022840"/>
    </source>
</evidence>
<evidence type="ECO:0000256" key="13">
    <source>
        <dbReference type="ARBA" id="ARBA00022801"/>
    </source>
</evidence>
<dbReference type="FunFam" id="3.30.160.20:FF:000015">
    <property type="entry name" value="endoribonuclease Dicer"/>
    <property type="match status" value="1"/>
</dbReference>
<keyword evidence="13" id="KW-0378">Hydrolase</keyword>
<dbReference type="CDD" id="cd02843">
    <property type="entry name" value="PAZ_dicer_like"/>
    <property type="match status" value="1"/>
</dbReference>
<dbReference type="SUPFAM" id="SSF52540">
    <property type="entry name" value="P-loop containing nucleoside triphosphate hydrolases"/>
    <property type="match status" value="1"/>
</dbReference>
<dbReference type="PANTHER" id="PTHR14950">
    <property type="entry name" value="DICER-RELATED"/>
    <property type="match status" value="1"/>
</dbReference>
<dbReference type="GO" id="GO:0003723">
    <property type="term" value="F:RNA binding"/>
    <property type="evidence" value="ECO:0000318"/>
    <property type="project" value="GO_Central"/>
</dbReference>
<keyword evidence="11" id="KW-0547">Nucleotide-binding</keyword>
<keyword evidence="14" id="KW-0347">Helicase</keyword>
<dbReference type="InterPro" id="IPR048512">
    <property type="entry name" value="Dicer_platform"/>
</dbReference>
<evidence type="ECO:0000256" key="20">
    <source>
        <dbReference type="ARBA" id="ARBA00035116"/>
    </source>
</evidence>
<feature type="domain" description="Dicer dsRNA-binding fold" evidence="27">
    <location>
        <begin position="589"/>
        <end position="680"/>
    </location>
</feature>
<evidence type="ECO:0000256" key="12">
    <source>
        <dbReference type="ARBA" id="ARBA00022759"/>
    </source>
</evidence>
<evidence type="ECO:0000256" key="6">
    <source>
        <dbReference type="ARBA" id="ARBA00022490"/>
    </source>
</evidence>
<dbReference type="InterPro" id="IPR014720">
    <property type="entry name" value="dsRBD_dom"/>
</dbReference>
<dbReference type="PROSITE" id="PS00517">
    <property type="entry name" value="RNASE_3_1"/>
    <property type="match status" value="1"/>
</dbReference>
<dbReference type="Gene3D" id="3.30.160.20">
    <property type="match status" value="1"/>
</dbReference>
<dbReference type="SMART" id="SM00490">
    <property type="entry name" value="HELICc"/>
    <property type="match status" value="1"/>
</dbReference>
<dbReference type="PROSITE" id="PS50142">
    <property type="entry name" value="RNASE_3_2"/>
    <property type="match status" value="2"/>
</dbReference>
<keyword evidence="8" id="KW-0540">Nuclease</keyword>
<dbReference type="GO" id="GO:0030422">
    <property type="term" value="P:siRNA processing"/>
    <property type="evidence" value="ECO:0000318"/>
    <property type="project" value="GO_Central"/>
</dbReference>
<comment type="similarity">
    <text evidence="20">Belongs to the helicase family. Dicer subfamily.</text>
</comment>
<feature type="domain" description="RNase III" evidence="24">
    <location>
        <begin position="1330"/>
        <end position="1522"/>
    </location>
</feature>
<dbReference type="FunFam" id="1.10.1520.10:FF:000005">
    <property type="entry name" value="Putative endoribonuclease dicer"/>
    <property type="match status" value="1"/>
</dbReference>
<evidence type="ECO:0000259" key="26">
    <source>
        <dbReference type="PROSITE" id="PS51194"/>
    </source>
</evidence>
<dbReference type="InterPro" id="IPR000999">
    <property type="entry name" value="RNase_III_dom"/>
</dbReference>
<dbReference type="PROSITE" id="PS50137">
    <property type="entry name" value="DS_RBD"/>
    <property type="match status" value="1"/>
</dbReference>